<keyword evidence="5 6" id="KW-0472">Membrane</keyword>
<feature type="transmembrane region" description="Helical" evidence="6">
    <location>
        <begin position="21"/>
        <end position="42"/>
    </location>
</feature>
<keyword evidence="4 6" id="KW-1133">Transmembrane helix</keyword>
<evidence type="ECO:0000256" key="2">
    <source>
        <dbReference type="ARBA" id="ARBA00022475"/>
    </source>
</evidence>
<feature type="transmembrane region" description="Helical" evidence="6">
    <location>
        <begin position="329"/>
        <end position="354"/>
    </location>
</feature>
<feature type="transmembrane region" description="Helical" evidence="6">
    <location>
        <begin position="754"/>
        <end position="775"/>
    </location>
</feature>
<feature type="domain" description="MacB-like periplasmic core" evidence="8">
    <location>
        <begin position="435"/>
        <end position="637"/>
    </location>
</feature>
<dbReference type="AlphaFoldDB" id="A0AA49GQ07"/>
<evidence type="ECO:0000259" key="8">
    <source>
        <dbReference type="Pfam" id="PF12704"/>
    </source>
</evidence>
<dbReference type="GO" id="GO:0005886">
    <property type="term" value="C:plasma membrane"/>
    <property type="evidence" value="ECO:0007669"/>
    <property type="project" value="UniProtKB-SubCell"/>
</dbReference>
<proteinExistence type="predicted"/>
<dbReference type="InterPro" id="IPR050250">
    <property type="entry name" value="Macrolide_Exporter_MacB"/>
</dbReference>
<dbReference type="PANTHER" id="PTHR30572">
    <property type="entry name" value="MEMBRANE COMPONENT OF TRANSPORTER-RELATED"/>
    <property type="match status" value="1"/>
</dbReference>
<evidence type="ECO:0000256" key="1">
    <source>
        <dbReference type="ARBA" id="ARBA00004651"/>
    </source>
</evidence>
<evidence type="ECO:0000256" key="5">
    <source>
        <dbReference type="ARBA" id="ARBA00023136"/>
    </source>
</evidence>
<reference evidence="9" key="1">
    <citation type="journal article" date="2023" name="Comput. Struct. Biotechnol. J.">
        <title>Discovery of a novel marine Bacteroidetes with a rich repertoire of carbohydrate-active enzymes.</title>
        <authorList>
            <person name="Chen B."/>
            <person name="Liu G."/>
            <person name="Chen Q."/>
            <person name="Wang H."/>
            <person name="Liu L."/>
            <person name="Tang K."/>
        </authorList>
    </citation>
    <scope>NUCLEOTIDE SEQUENCE</scope>
    <source>
        <strain evidence="9">TK19036</strain>
    </source>
</reference>
<evidence type="ECO:0000259" key="7">
    <source>
        <dbReference type="Pfam" id="PF02687"/>
    </source>
</evidence>
<reference evidence="9" key="2">
    <citation type="journal article" date="2024" name="Antonie Van Leeuwenhoek">
        <title>Roseihalotalea indica gen. nov., sp. nov., a halophilic Bacteroidetes from mesopelagic Southwest Indian Ocean with higher carbohydrate metabolic potential.</title>
        <authorList>
            <person name="Chen B."/>
            <person name="Zhang M."/>
            <person name="Lin D."/>
            <person name="Ye J."/>
            <person name="Tang K."/>
        </authorList>
    </citation>
    <scope>NUCLEOTIDE SEQUENCE</scope>
    <source>
        <strain evidence="9">TK19036</strain>
    </source>
</reference>
<dbReference type="PROSITE" id="PS51257">
    <property type="entry name" value="PROKAR_LIPOPROTEIN"/>
    <property type="match status" value="1"/>
</dbReference>
<keyword evidence="2" id="KW-1003">Cell membrane</keyword>
<feature type="transmembrane region" description="Helical" evidence="6">
    <location>
        <begin position="671"/>
        <end position="695"/>
    </location>
</feature>
<evidence type="ECO:0000256" key="6">
    <source>
        <dbReference type="SAM" id="Phobius"/>
    </source>
</evidence>
<dbReference type="InterPro" id="IPR025857">
    <property type="entry name" value="MacB_PCD"/>
</dbReference>
<comment type="subcellular location">
    <subcellularLocation>
        <location evidence="1">Cell membrane</location>
        <topology evidence="1">Multi-pass membrane protein</topology>
    </subcellularLocation>
</comment>
<feature type="transmembrane region" description="Helical" evidence="6">
    <location>
        <begin position="424"/>
        <end position="447"/>
    </location>
</feature>
<feature type="domain" description="ABC3 transporter permease C-terminal" evidence="7">
    <location>
        <begin position="290"/>
        <end position="405"/>
    </location>
</feature>
<dbReference type="PANTHER" id="PTHR30572:SF18">
    <property type="entry name" value="ABC-TYPE MACROLIDE FAMILY EXPORT SYSTEM PERMEASE COMPONENT 2"/>
    <property type="match status" value="1"/>
</dbReference>
<dbReference type="EMBL" id="CP120682">
    <property type="protein sequence ID" value="WKN37789.1"/>
    <property type="molecule type" value="Genomic_DNA"/>
</dbReference>
<evidence type="ECO:0000256" key="4">
    <source>
        <dbReference type="ARBA" id="ARBA00022989"/>
    </source>
</evidence>
<dbReference type="InterPro" id="IPR003838">
    <property type="entry name" value="ABC3_permease_C"/>
</dbReference>
<organism evidence="9">
    <name type="scientific">Roseihalotalea indica</name>
    <dbReference type="NCBI Taxonomy" id="2867963"/>
    <lineage>
        <taxon>Bacteria</taxon>
        <taxon>Pseudomonadati</taxon>
        <taxon>Bacteroidota</taxon>
        <taxon>Cytophagia</taxon>
        <taxon>Cytophagales</taxon>
        <taxon>Catalimonadaceae</taxon>
        <taxon>Roseihalotalea</taxon>
    </lineage>
</organism>
<dbReference type="Pfam" id="PF02687">
    <property type="entry name" value="FtsX"/>
    <property type="match status" value="2"/>
</dbReference>
<feature type="transmembrane region" description="Helical" evidence="6">
    <location>
        <begin position="283"/>
        <end position="308"/>
    </location>
</feature>
<accession>A0AA49GQ07</accession>
<keyword evidence="3 6" id="KW-0812">Transmembrane</keyword>
<feature type="domain" description="MacB-like periplasmic core" evidence="8">
    <location>
        <begin position="20"/>
        <end position="235"/>
    </location>
</feature>
<dbReference type="Pfam" id="PF12704">
    <property type="entry name" value="MacB_PCD"/>
    <property type="match status" value="2"/>
</dbReference>
<feature type="transmembrane region" description="Helical" evidence="6">
    <location>
        <begin position="378"/>
        <end position="403"/>
    </location>
</feature>
<feature type="domain" description="ABC3 transporter permease C-terminal" evidence="7">
    <location>
        <begin position="675"/>
        <end position="784"/>
    </location>
</feature>
<gene>
    <name evidence="9" type="ORF">K4G66_03585</name>
</gene>
<sequence>MLTNYIKVALRNLWKRKFYTAINIAGLAIGMACYLLISVYVLDELSYDTFHDKADRIYRVTTHFNISGQEFATAGSSGEIAPALTSLMPELQQAVRILPLPDQPVKYQDKLFLESGILEVDSTFFDVFSFPLLDGNPDRALQHSSSVILTQASALKYFNRSTEVVGQTLLIQDKPYTVTGIAENPPVNSHFHFDFLIPFQYQAHLDHPSWADVEGVKTYLLLNQPENPAALQEELYSLFKQHDPEYEAIQEMGAQVNFPIQPLQDIHLQSQLIDEFEPNGNIMYVRIFVAIALFIIILACINFINLSTARSAERAKEVGIRKAIGSGRAALVGQFLAESMAISLLAMLLALGLAELLRYPFSEVAGKPLTLALLSRPYIWVAILSITLVSGLMAGLYPAWYLTRFEASKVLKSMLVSGKKSQRFRNGLVVFQFSVSICLVICTLLVYQQLQYMQNINLGFQKENVLIIQNSRRLGSRQATFLNSLRDKAYVRSVAASQQNPVRVENASDARKKGDAQEQSVMLTEQMVTHDYLETLGIALKTGRNFSPDRASDSSAVILNQAAVDALGLDEPIGALIDYVGEGYNQVIGVTEDFHYDSPHKPIAPFAFVLSAENQSLATIEVRIASEEVAATVADIKELWRQQAQDVPFVYSFLDEDYDALFRSEQRLGKLFTGFTILALIVAGLGLFGLAAYMAERRAKEIGIRKILGSSVTQVIMLLSKDFVRLLIIAFLIALPLGYLAMRQWLDNFAYRTDIPVILIILAGLSVIILAWLTVSYQSIKAALANPVDSLRNE</sequence>
<name>A0AA49GQ07_9BACT</name>
<protein>
    <submittedName>
        <fullName evidence="9">ABC transporter permease</fullName>
    </submittedName>
</protein>
<feature type="transmembrane region" description="Helical" evidence="6">
    <location>
        <begin position="723"/>
        <end position="742"/>
    </location>
</feature>
<evidence type="ECO:0000256" key="3">
    <source>
        <dbReference type="ARBA" id="ARBA00022692"/>
    </source>
</evidence>
<evidence type="ECO:0000313" key="9">
    <source>
        <dbReference type="EMBL" id="WKN37789.1"/>
    </source>
</evidence>
<dbReference type="GO" id="GO:0022857">
    <property type="term" value="F:transmembrane transporter activity"/>
    <property type="evidence" value="ECO:0007669"/>
    <property type="project" value="TreeGrafter"/>
</dbReference>